<dbReference type="EMBL" id="JASCZI010091753">
    <property type="protein sequence ID" value="MED6151152.1"/>
    <property type="molecule type" value="Genomic_DNA"/>
</dbReference>
<organism evidence="1 2">
    <name type="scientific">Stylosanthes scabra</name>
    <dbReference type="NCBI Taxonomy" id="79078"/>
    <lineage>
        <taxon>Eukaryota</taxon>
        <taxon>Viridiplantae</taxon>
        <taxon>Streptophyta</taxon>
        <taxon>Embryophyta</taxon>
        <taxon>Tracheophyta</taxon>
        <taxon>Spermatophyta</taxon>
        <taxon>Magnoliopsida</taxon>
        <taxon>eudicotyledons</taxon>
        <taxon>Gunneridae</taxon>
        <taxon>Pentapetalae</taxon>
        <taxon>rosids</taxon>
        <taxon>fabids</taxon>
        <taxon>Fabales</taxon>
        <taxon>Fabaceae</taxon>
        <taxon>Papilionoideae</taxon>
        <taxon>50 kb inversion clade</taxon>
        <taxon>dalbergioids sensu lato</taxon>
        <taxon>Dalbergieae</taxon>
        <taxon>Pterocarpus clade</taxon>
        <taxon>Stylosanthes</taxon>
    </lineage>
</organism>
<evidence type="ECO:0000313" key="2">
    <source>
        <dbReference type="Proteomes" id="UP001341840"/>
    </source>
</evidence>
<reference evidence="1 2" key="1">
    <citation type="journal article" date="2023" name="Plants (Basel)">
        <title>Bridging the Gap: Combining Genomics and Transcriptomics Approaches to Understand Stylosanthes scabra, an Orphan Legume from the Brazilian Caatinga.</title>
        <authorList>
            <person name="Ferreira-Neto J.R.C."/>
            <person name="da Silva M.D."/>
            <person name="Binneck E."/>
            <person name="de Melo N.F."/>
            <person name="da Silva R.H."/>
            <person name="de Melo A.L.T.M."/>
            <person name="Pandolfi V."/>
            <person name="Bustamante F.O."/>
            <person name="Brasileiro-Vidal A.C."/>
            <person name="Benko-Iseppon A.M."/>
        </authorList>
    </citation>
    <scope>NUCLEOTIDE SEQUENCE [LARGE SCALE GENOMIC DNA]</scope>
    <source>
        <tissue evidence="1">Leaves</tissue>
    </source>
</reference>
<dbReference type="Proteomes" id="UP001341840">
    <property type="component" value="Unassembled WGS sequence"/>
</dbReference>
<gene>
    <name evidence="1" type="ORF">PIB30_079561</name>
</gene>
<sequence>MHTHQLAQGYRAVARVVRWHVQRRAAARWRQRASRMGYRDCMVVRWGLAGTHPGQRLPFVEPEIRATTRSGCYCAFGRSTTLAALTLHPHGRAGVGRVHPEMLLGTREVARRDRPTAWCPISHFLASSCEPFASNVFLILSYAFPNP</sequence>
<protein>
    <submittedName>
        <fullName evidence="1">Uncharacterized protein</fullName>
    </submittedName>
</protein>
<accession>A0ABU6TRX8</accession>
<evidence type="ECO:0000313" key="1">
    <source>
        <dbReference type="EMBL" id="MED6151152.1"/>
    </source>
</evidence>
<name>A0ABU6TRX8_9FABA</name>
<comment type="caution">
    <text evidence="1">The sequence shown here is derived from an EMBL/GenBank/DDBJ whole genome shotgun (WGS) entry which is preliminary data.</text>
</comment>
<keyword evidence="2" id="KW-1185">Reference proteome</keyword>
<proteinExistence type="predicted"/>